<evidence type="ECO:0000259" key="2">
    <source>
        <dbReference type="Pfam" id="PF01850"/>
    </source>
</evidence>
<dbReference type="STRING" id="477974.Daud_0406"/>
<dbReference type="Pfam" id="PF01850">
    <property type="entry name" value="PIN"/>
    <property type="match status" value="1"/>
</dbReference>
<proteinExistence type="predicted"/>
<dbReference type="PANTHER" id="PTHR35901">
    <property type="entry name" value="RIBONUCLEASE VAPC3"/>
    <property type="match status" value="1"/>
</dbReference>
<evidence type="ECO:0000256" key="1">
    <source>
        <dbReference type="ARBA" id="ARBA00022842"/>
    </source>
</evidence>
<dbReference type="InterPro" id="IPR051619">
    <property type="entry name" value="TypeII_TA_RNase_PINc/VapC"/>
</dbReference>
<dbReference type="CDD" id="cd09873">
    <property type="entry name" value="PIN_Pae0151-like"/>
    <property type="match status" value="1"/>
</dbReference>
<dbReference type="eggNOG" id="COG4113">
    <property type="taxonomic scope" value="Bacteria"/>
</dbReference>
<dbReference type="EMBL" id="CP000860">
    <property type="protein sequence ID" value="ACA58954.1"/>
    <property type="molecule type" value="Genomic_DNA"/>
</dbReference>
<reference evidence="4" key="1">
    <citation type="submission" date="2007-10" db="EMBL/GenBank/DDBJ databases">
        <title>Complete sequence of chromosome of Desulforudis audaxviator MP104C.</title>
        <authorList>
            <person name="Copeland A."/>
            <person name="Lucas S."/>
            <person name="Lapidus A."/>
            <person name="Barry K."/>
            <person name="Glavina del Rio T."/>
            <person name="Dalin E."/>
            <person name="Tice H."/>
            <person name="Bruce D."/>
            <person name="Pitluck S."/>
            <person name="Lowry S.R."/>
            <person name="Larimer F."/>
            <person name="Land M.L."/>
            <person name="Hauser L."/>
            <person name="Kyrpides N."/>
            <person name="Ivanova N.N."/>
            <person name="Richardson P."/>
        </authorList>
    </citation>
    <scope>NUCLEOTIDE SEQUENCE [LARGE SCALE GENOMIC DNA]</scope>
    <source>
        <strain evidence="4">MP104C</strain>
    </source>
</reference>
<dbReference type="PANTHER" id="PTHR35901:SF1">
    <property type="entry name" value="EXONUCLEASE VAPC9"/>
    <property type="match status" value="1"/>
</dbReference>
<dbReference type="Proteomes" id="UP000008544">
    <property type="component" value="Chromosome"/>
</dbReference>
<accession>B1I208</accession>
<dbReference type="Gene3D" id="3.40.50.1010">
    <property type="entry name" value="5'-nuclease"/>
    <property type="match status" value="1"/>
</dbReference>
<name>B1I208_DESAP</name>
<protein>
    <submittedName>
        <fullName evidence="3">PilT protein domain protein</fullName>
    </submittedName>
</protein>
<dbReference type="AlphaFoldDB" id="B1I208"/>
<dbReference type="OrthoDB" id="1723580at2"/>
<sequence>MLIRSFVVDTSVALSWLLPGEDTHRTLPLRDYAVENPQVELLIPPTFWYEVANVLWVAVRRNRIIQSAAIEALKSLLEFRLDVWVADPVTSLSLSFDQNLAVYDSAYLSIAVERNAALWTIDKALAEAGKRLNVLVEPAAEHS</sequence>
<dbReference type="KEGG" id="dau:Daud_0406"/>
<evidence type="ECO:0000313" key="4">
    <source>
        <dbReference type="Proteomes" id="UP000008544"/>
    </source>
</evidence>
<gene>
    <name evidence="3" type="ordered locus">Daud_0406</name>
</gene>
<dbReference type="HOGENOM" id="CLU_121774_1_1_9"/>
<dbReference type="InterPro" id="IPR029060">
    <property type="entry name" value="PIN-like_dom_sf"/>
</dbReference>
<dbReference type="RefSeq" id="WP_012301545.1">
    <property type="nucleotide sequence ID" value="NC_010424.1"/>
</dbReference>
<organism evidence="3 4">
    <name type="scientific">Desulforudis audaxviator (strain MP104C)</name>
    <dbReference type="NCBI Taxonomy" id="477974"/>
    <lineage>
        <taxon>Bacteria</taxon>
        <taxon>Bacillati</taxon>
        <taxon>Bacillota</taxon>
        <taxon>Clostridia</taxon>
        <taxon>Thermoanaerobacterales</taxon>
        <taxon>Candidatus Desulforudaceae</taxon>
        <taxon>Candidatus Desulforudis</taxon>
    </lineage>
</organism>
<reference evidence="3 4" key="2">
    <citation type="journal article" date="2008" name="Science">
        <title>Environmental genomics reveals a single-species ecosystem deep within Earth.</title>
        <authorList>
            <person name="Chivian D."/>
            <person name="Brodie E.L."/>
            <person name="Alm E.J."/>
            <person name="Culley D.E."/>
            <person name="Dehal P.S."/>
            <person name="Desantis T.Z."/>
            <person name="Gihring T.M."/>
            <person name="Lapidus A."/>
            <person name="Lin L.H."/>
            <person name="Lowry S.R."/>
            <person name="Moser D.P."/>
            <person name="Richardson P.M."/>
            <person name="Southam G."/>
            <person name="Wanger G."/>
            <person name="Pratt L.M."/>
            <person name="Andersen G.L."/>
            <person name="Hazen T.C."/>
            <person name="Brockman F.J."/>
            <person name="Arkin A.P."/>
            <person name="Onstott T.C."/>
        </authorList>
    </citation>
    <scope>NUCLEOTIDE SEQUENCE [LARGE SCALE GENOMIC DNA]</scope>
    <source>
        <strain evidence="3 4">MP104C</strain>
    </source>
</reference>
<dbReference type="InterPro" id="IPR044153">
    <property type="entry name" value="PIN_Pae0151-like"/>
</dbReference>
<dbReference type="SUPFAM" id="SSF88723">
    <property type="entry name" value="PIN domain-like"/>
    <property type="match status" value="1"/>
</dbReference>
<keyword evidence="4" id="KW-1185">Reference proteome</keyword>
<keyword evidence="1" id="KW-0460">Magnesium</keyword>
<dbReference type="InterPro" id="IPR002716">
    <property type="entry name" value="PIN_dom"/>
</dbReference>
<evidence type="ECO:0000313" key="3">
    <source>
        <dbReference type="EMBL" id="ACA58954.1"/>
    </source>
</evidence>
<feature type="domain" description="PIN" evidence="2">
    <location>
        <begin position="7"/>
        <end position="129"/>
    </location>
</feature>